<evidence type="ECO:0000313" key="2">
    <source>
        <dbReference type="Proteomes" id="UP000001052"/>
    </source>
</evidence>
<dbReference type="STRING" id="485915.Dret_0389"/>
<name>C8X064_DESRD</name>
<dbReference type="EMBL" id="CP001734">
    <property type="protein sequence ID" value="ACV67689.1"/>
    <property type="molecule type" value="Genomic_DNA"/>
</dbReference>
<keyword evidence="2" id="KW-1185">Reference proteome</keyword>
<evidence type="ECO:0000313" key="1">
    <source>
        <dbReference type="EMBL" id="ACV67689.1"/>
    </source>
</evidence>
<dbReference type="HOGENOM" id="CLU_1956069_0_0_7"/>
<organism evidence="1 2">
    <name type="scientific">Desulfohalobium retbaense (strain ATCC 49708 / DSM 5692 / JCM 16813 / HR100)</name>
    <dbReference type="NCBI Taxonomy" id="485915"/>
    <lineage>
        <taxon>Bacteria</taxon>
        <taxon>Pseudomonadati</taxon>
        <taxon>Thermodesulfobacteriota</taxon>
        <taxon>Desulfovibrionia</taxon>
        <taxon>Desulfovibrionales</taxon>
        <taxon>Desulfohalobiaceae</taxon>
        <taxon>Desulfohalobium</taxon>
    </lineage>
</organism>
<dbReference type="Pfam" id="PF05973">
    <property type="entry name" value="Gp49"/>
    <property type="match status" value="1"/>
</dbReference>
<sequence>MPCQDILRGHVEPEARKVSIYFWSPDEAHGFSKWLATSRLDIKVKKKLLAQLAIFSTNGLPRTNKEKFRHVAGKICELKPTSQVRLLGFEVHPDFIIVCMGVKKKQKLAPELIAKAQQRRELYYADGQ</sequence>
<protein>
    <submittedName>
        <fullName evidence="1">Uncharacterized protein</fullName>
    </submittedName>
</protein>
<reference evidence="1 2" key="2">
    <citation type="journal article" date="2010" name="Stand. Genomic Sci.">
        <title>Complete genome sequence of Desulfohalobium retbaense type strain (HR(100)).</title>
        <authorList>
            <person name="Spring S."/>
            <person name="Nolan M."/>
            <person name="Lapidus A."/>
            <person name="Glavina Del Rio T."/>
            <person name="Copeland A."/>
            <person name="Tice H."/>
            <person name="Cheng J.F."/>
            <person name="Lucas S."/>
            <person name="Land M."/>
            <person name="Chen F."/>
            <person name="Bruce D."/>
            <person name="Goodwin L."/>
            <person name="Pitluck S."/>
            <person name="Ivanova N."/>
            <person name="Mavromatis K."/>
            <person name="Mikhailova N."/>
            <person name="Pati A."/>
            <person name="Chen A."/>
            <person name="Palaniappan K."/>
            <person name="Hauser L."/>
            <person name="Chang Y.J."/>
            <person name="Jeffries C.D."/>
            <person name="Munk C."/>
            <person name="Kiss H."/>
            <person name="Chain P."/>
            <person name="Han C."/>
            <person name="Brettin T."/>
            <person name="Detter J.C."/>
            <person name="Schuler E."/>
            <person name="Goker M."/>
            <person name="Rohde M."/>
            <person name="Bristow J."/>
            <person name="Eisen J.A."/>
            <person name="Markowitz V."/>
            <person name="Hugenholtz P."/>
            <person name="Kyrpides N.C."/>
            <person name="Klenk H.P."/>
        </authorList>
    </citation>
    <scope>NUCLEOTIDE SEQUENCE [LARGE SCALE GENOMIC DNA]</scope>
    <source>
        <strain evidence="1 2">DSM 5692</strain>
    </source>
</reference>
<reference evidence="2" key="1">
    <citation type="submission" date="2009-09" db="EMBL/GenBank/DDBJ databases">
        <title>The complete chromosome of Desulfohalobium retbaense DSM 5692.</title>
        <authorList>
            <consortium name="US DOE Joint Genome Institute (JGI-PGF)"/>
            <person name="Lucas S."/>
            <person name="Copeland A."/>
            <person name="Lapidus A."/>
            <person name="Glavina del Rio T."/>
            <person name="Dalin E."/>
            <person name="Tice H."/>
            <person name="Bruce D."/>
            <person name="Goodwin L."/>
            <person name="Pitluck S."/>
            <person name="Kyrpides N."/>
            <person name="Mavromatis K."/>
            <person name="Ivanova N."/>
            <person name="Mikhailova N."/>
            <person name="Munk A.C."/>
            <person name="Brettin T."/>
            <person name="Detter J.C."/>
            <person name="Han C."/>
            <person name="Tapia R."/>
            <person name="Larimer F."/>
            <person name="Land M."/>
            <person name="Hauser L."/>
            <person name="Markowitz V."/>
            <person name="Cheng J.-F."/>
            <person name="Hugenholtz P."/>
            <person name="Woyke T."/>
            <person name="Wu D."/>
            <person name="Spring S."/>
            <person name="Klenk H.-P."/>
            <person name="Eisen J.A."/>
        </authorList>
    </citation>
    <scope>NUCLEOTIDE SEQUENCE [LARGE SCALE GENOMIC DNA]</scope>
    <source>
        <strain evidence="2">DSM 5692</strain>
    </source>
</reference>
<proteinExistence type="predicted"/>
<accession>C8X064</accession>
<dbReference type="KEGG" id="drt:Dret_0389"/>
<dbReference type="AlphaFoldDB" id="C8X064"/>
<dbReference type="InterPro" id="IPR009241">
    <property type="entry name" value="HigB-like"/>
</dbReference>
<dbReference type="Proteomes" id="UP000001052">
    <property type="component" value="Chromosome"/>
</dbReference>
<gene>
    <name evidence="1" type="ordered locus">Dret_0389</name>
</gene>